<dbReference type="SUPFAM" id="SSF56300">
    <property type="entry name" value="Metallo-dependent phosphatases"/>
    <property type="match status" value="1"/>
</dbReference>
<comment type="similarity">
    <text evidence="1 7">Belongs to the SbcD family.</text>
</comment>
<dbReference type="NCBIfam" id="TIGR00619">
    <property type="entry name" value="sbcd"/>
    <property type="match status" value="1"/>
</dbReference>
<comment type="caution">
    <text evidence="10">The sequence shown here is derived from an EMBL/GenBank/DDBJ whole genome shotgun (WGS) entry which is preliminary data.</text>
</comment>
<evidence type="ECO:0000259" key="9">
    <source>
        <dbReference type="Pfam" id="PF12320"/>
    </source>
</evidence>
<dbReference type="GO" id="GO:0006260">
    <property type="term" value="P:DNA replication"/>
    <property type="evidence" value="ECO:0007669"/>
    <property type="project" value="UniProtKB-KW"/>
</dbReference>
<keyword evidence="5 7" id="KW-0378">Hydrolase</keyword>
<evidence type="ECO:0000256" key="2">
    <source>
        <dbReference type="ARBA" id="ARBA00011322"/>
    </source>
</evidence>
<dbReference type="OrthoDB" id="9773856at2"/>
<dbReference type="Gene3D" id="3.30.160.720">
    <property type="match status" value="1"/>
</dbReference>
<reference evidence="10" key="2">
    <citation type="submission" date="2020-09" db="EMBL/GenBank/DDBJ databases">
        <authorList>
            <person name="Sun Q."/>
            <person name="Zhou Y."/>
        </authorList>
    </citation>
    <scope>NUCLEOTIDE SEQUENCE</scope>
    <source>
        <strain evidence="10">CGMCC 1.15758</strain>
    </source>
</reference>
<accession>A0A8J2Z4P4</accession>
<dbReference type="InterPro" id="IPR041796">
    <property type="entry name" value="Mre11_N"/>
</dbReference>
<gene>
    <name evidence="7 10" type="primary">sbcD</name>
    <name evidence="10" type="ORF">GCM10010995_13510</name>
</gene>
<keyword evidence="7" id="KW-0255">Endonuclease</keyword>
<evidence type="ECO:0000313" key="10">
    <source>
        <dbReference type="EMBL" id="GGF97629.1"/>
    </source>
</evidence>
<dbReference type="RefSeq" id="WP_117002475.1">
    <property type="nucleotide sequence ID" value="NZ_BMJS01000012.1"/>
</dbReference>
<dbReference type="InterPro" id="IPR004843">
    <property type="entry name" value="Calcineurin-like_PHP"/>
</dbReference>
<evidence type="ECO:0000256" key="1">
    <source>
        <dbReference type="ARBA" id="ARBA00010555"/>
    </source>
</evidence>
<dbReference type="EMBL" id="BMJS01000012">
    <property type="protein sequence ID" value="GGF97629.1"/>
    <property type="molecule type" value="Genomic_DNA"/>
</dbReference>
<evidence type="ECO:0000256" key="5">
    <source>
        <dbReference type="ARBA" id="ARBA00022801"/>
    </source>
</evidence>
<evidence type="ECO:0000313" key="11">
    <source>
        <dbReference type="Proteomes" id="UP000636949"/>
    </source>
</evidence>
<proteinExistence type="inferred from homology"/>
<comment type="function">
    <text evidence="7">SbcCD cleaves DNA hairpin structures. These structures can inhibit DNA replication and are intermediates in certain DNA recombination reactions. The complex acts as a 3'-&gt;5' double strand exonuclease that can open hairpins. It also has a 5' single-strand endonuclease activity.</text>
</comment>
<keyword evidence="4 7" id="KW-0540">Nuclease</keyword>
<evidence type="ECO:0000256" key="7">
    <source>
        <dbReference type="RuleBase" id="RU363069"/>
    </source>
</evidence>
<feature type="domain" description="Calcineurin-like phosphoesterase" evidence="8">
    <location>
        <begin position="1"/>
        <end position="242"/>
    </location>
</feature>
<dbReference type="InterPro" id="IPR029052">
    <property type="entry name" value="Metallo-depent_PP-like"/>
</dbReference>
<dbReference type="Proteomes" id="UP000636949">
    <property type="component" value="Unassembled WGS sequence"/>
</dbReference>
<keyword evidence="7" id="KW-0235">DNA replication</keyword>
<evidence type="ECO:0000259" key="8">
    <source>
        <dbReference type="Pfam" id="PF00149"/>
    </source>
</evidence>
<reference evidence="10" key="1">
    <citation type="journal article" date="2014" name="Int. J. Syst. Evol. Microbiol.">
        <title>Complete genome sequence of Corynebacterium casei LMG S-19264T (=DSM 44701T), isolated from a smear-ripened cheese.</title>
        <authorList>
            <consortium name="US DOE Joint Genome Institute (JGI-PGF)"/>
            <person name="Walter F."/>
            <person name="Albersmeier A."/>
            <person name="Kalinowski J."/>
            <person name="Ruckert C."/>
        </authorList>
    </citation>
    <scope>NUCLEOTIDE SEQUENCE</scope>
    <source>
        <strain evidence="10">CGMCC 1.15758</strain>
    </source>
</reference>
<dbReference type="GO" id="GO:0004519">
    <property type="term" value="F:endonuclease activity"/>
    <property type="evidence" value="ECO:0007669"/>
    <property type="project" value="UniProtKB-KW"/>
</dbReference>
<dbReference type="CDD" id="cd00840">
    <property type="entry name" value="MPP_Mre11_N"/>
    <property type="match status" value="1"/>
</dbReference>
<dbReference type="Pfam" id="PF12320">
    <property type="entry name" value="SbcD_C"/>
    <property type="match status" value="1"/>
</dbReference>
<dbReference type="InterPro" id="IPR004593">
    <property type="entry name" value="SbcD"/>
</dbReference>
<dbReference type="AlphaFoldDB" id="A0A8J2Z4P4"/>
<dbReference type="GO" id="GO:0008408">
    <property type="term" value="F:3'-5' exonuclease activity"/>
    <property type="evidence" value="ECO:0007669"/>
    <property type="project" value="InterPro"/>
</dbReference>
<feature type="domain" description="Nuclease SbcCD subunit D C-terminal" evidence="9">
    <location>
        <begin position="290"/>
        <end position="386"/>
    </location>
</feature>
<organism evidence="10 11">
    <name type="scientific">Cysteiniphilum litorale</name>
    <dbReference type="NCBI Taxonomy" id="2056700"/>
    <lineage>
        <taxon>Bacteria</taxon>
        <taxon>Pseudomonadati</taxon>
        <taxon>Pseudomonadota</taxon>
        <taxon>Gammaproteobacteria</taxon>
        <taxon>Thiotrichales</taxon>
        <taxon>Fastidiosibacteraceae</taxon>
        <taxon>Cysteiniphilum</taxon>
    </lineage>
</organism>
<dbReference type="GO" id="GO:0006310">
    <property type="term" value="P:DNA recombination"/>
    <property type="evidence" value="ECO:0007669"/>
    <property type="project" value="UniProtKB-KW"/>
</dbReference>
<keyword evidence="6 7" id="KW-0269">Exonuclease</keyword>
<sequence>MKILHTSDWHLGRMLYGKKRYPEFKAFLNWLIETIKLQEIDILLIAGDVFDTTTPSNYAQELYFQFLSDVAKNTDCQHVVVIGGNHDSPSLLEASKSVLKALNIYVVGAACDNLQDEVIVLKNDSHIPQAIICAVPYLRDRDIRKVEASETLDDKNKKLISGIKQHYHEVCKYAKEKQIKLCKTHKLEHLPMIGMGHLFAAGGKTEVDDGVRELYVGSLAHVDASVFPDYLDYVALGHLHVPQMVAKKDHIRYSGSPIAMGFGEAKQQKQVLMIDFEDGNSVITPIAVPCFQPLVSIKGNLEGILAPLSQLITDKSNSWLEIEYIGKEIISDLTEQINAHIQGSELEIRRIKNKRIIDKAISQSQSSETLEDLDEIEVFERCLAAHDIPKDQQAVLMGCYQEIMMQLVEEDVQAQ</sequence>
<evidence type="ECO:0000256" key="3">
    <source>
        <dbReference type="ARBA" id="ARBA00013365"/>
    </source>
</evidence>
<evidence type="ECO:0000256" key="4">
    <source>
        <dbReference type="ARBA" id="ARBA00022722"/>
    </source>
</evidence>
<keyword evidence="11" id="KW-1185">Reference proteome</keyword>
<dbReference type="InterPro" id="IPR050535">
    <property type="entry name" value="DNA_Repair-Maintenance_Comp"/>
</dbReference>
<protein>
    <recommendedName>
        <fullName evidence="3 7">Nuclease SbcCD subunit D</fullName>
    </recommendedName>
</protein>
<dbReference type="InterPro" id="IPR026843">
    <property type="entry name" value="SbcD_C"/>
</dbReference>
<dbReference type="PANTHER" id="PTHR30337">
    <property type="entry name" value="COMPONENT OF ATP-DEPENDENT DSDNA EXONUCLEASE"/>
    <property type="match status" value="1"/>
</dbReference>
<dbReference type="Pfam" id="PF00149">
    <property type="entry name" value="Metallophos"/>
    <property type="match status" value="1"/>
</dbReference>
<keyword evidence="7" id="KW-0233">DNA recombination</keyword>
<comment type="subunit">
    <text evidence="2 7">Heterodimer of SbcC and SbcD.</text>
</comment>
<name>A0A8J2Z4P4_9GAMM</name>
<evidence type="ECO:0000256" key="6">
    <source>
        <dbReference type="ARBA" id="ARBA00022839"/>
    </source>
</evidence>
<dbReference type="PANTHER" id="PTHR30337:SF0">
    <property type="entry name" value="NUCLEASE SBCCD SUBUNIT D"/>
    <property type="match status" value="1"/>
</dbReference>
<dbReference type="Gene3D" id="3.60.21.10">
    <property type="match status" value="1"/>
</dbReference>